<organism evidence="2 3">
    <name type="scientific">Pisolithus tinctorius Marx 270</name>
    <dbReference type="NCBI Taxonomy" id="870435"/>
    <lineage>
        <taxon>Eukaryota</taxon>
        <taxon>Fungi</taxon>
        <taxon>Dikarya</taxon>
        <taxon>Basidiomycota</taxon>
        <taxon>Agaricomycotina</taxon>
        <taxon>Agaricomycetes</taxon>
        <taxon>Agaricomycetidae</taxon>
        <taxon>Boletales</taxon>
        <taxon>Sclerodermatineae</taxon>
        <taxon>Pisolithaceae</taxon>
        <taxon>Pisolithus</taxon>
    </lineage>
</organism>
<dbReference type="InParanoid" id="A0A0C3PCE2"/>
<dbReference type="OrthoDB" id="8300214at2759"/>
<dbReference type="EMBL" id="KN831967">
    <property type="protein sequence ID" value="KIO05364.1"/>
    <property type="molecule type" value="Genomic_DNA"/>
</dbReference>
<evidence type="ECO:0000313" key="3">
    <source>
        <dbReference type="Proteomes" id="UP000054217"/>
    </source>
</evidence>
<dbReference type="CDD" id="cd02440">
    <property type="entry name" value="AdoMet_MTases"/>
    <property type="match status" value="1"/>
</dbReference>
<protein>
    <recommendedName>
        <fullName evidence="1">Methyltransferase type 11 domain-containing protein</fullName>
    </recommendedName>
</protein>
<name>A0A0C3PCE2_PISTI</name>
<feature type="domain" description="Methyltransferase type 11" evidence="1">
    <location>
        <begin position="16"/>
        <end position="95"/>
    </location>
</feature>
<keyword evidence="3" id="KW-1185">Reference proteome</keyword>
<dbReference type="Pfam" id="PF08241">
    <property type="entry name" value="Methyltransf_11"/>
    <property type="match status" value="1"/>
</dbReference>
<accession>A0A0C3PCE2</accession>
<proteinExistence type="predicted"/>
<evidence type="ECO:0000313" key="2">
    <source>
        <dbReference type="EMBL" id="KIO05364.1"/>
    </source>
</evidence>
<dbReference type="GO" id="GO:0008757">
    <property type="term" value="F:S-adenosylmethionine-dependent methyltransferase activity"/>
    <property type="evidence" value="ECO:0007669"/>
    <property type="project" value="InterPro"/>
</dbReference>
<evidence type="ECO:0000259" key="1">
    <source>
        <dbReference type="Pfam" id="PF08241"/>
    </source>
</evidence>
<dbReference type="InterPro" id="IPR013216">
    <property type="entry name" value="Methyltransf_11"/>
</dbReference>
<dbReference type="InterPro" id="IPR029063">
    <property type="entry name" value="SAM-dependent_MTases_sf"/>
</dbReference>
<reference evidence="3" key="2">
    <citation type="submission" date="2015-01" db="EMBL/GenBank/DDBJ databases">
        <title>Evolutionary Origins and Diversification of the Mycorrhizal Mutualists.</title>
        <authorList>
            <consortium name="DOE Joint Genome Institute"/>
            <consortium name="Mycorrhizal Genomics Consortium"/>
            <person name="Kohler A."/>
            <person name="Kuo A."/>
            <person name="Nagy L.G."/>
            <person name="Floudas D."/>
            <person name="Copeland A."/>
            <person name="Barry K.W."/>
            <person name="Cichocki N."/>
            <person name="Veneault-Fourrey C."/>
            <person name="LaButti K."/>
            <person name="Lindquist E.A."/>
            <person name="Lipzen A."/>
            <person name="Lundell T."/>
            <person name="Morin E."/>
            <person name="Murat C."/>
            <person name="Riley R."/>
            <person name="Ohm R."/>
            <person name="Sun H."/>
            <person name="Tunlid A."/>
            <person name="Henrissat B."/>
            <person name="Grigoriev I.V."/>
            <person name="Hibbett D.S."/>
            <person name="Martin F."/>
        </authorList>
    </citation>
    <scope>NUCLEOTIDE SEQUENCE [LARGE SCALE GENOMIC DNA]</scope>
    <source>
        <strain evidence="3">Marx 270</strain>
    </source>
</reference>
<dbReference type="Proteomes" id="UP000054217">
    <property type="component" value="Unassembled WGS sequence"/>
</dbReference>
<gene>
    <name evidence="2" type="ORF">M404DRAFT_999973</name>
</gene>
<sequence>MENVFARGHSILKPSLDYCKDAIAQARRTATAKGLRPPRVAFVHVLQTDELPVLSDSVDCVVSMWSFRSDSERQEEEKLGNEIWRVVKPGGRVVLSMKDVSIFLSDTRITSG</sequence>
<reference evidence="2 3" key="1">
    <citation type="submission" date="2014-04" db="EMBL/GenBank/DDBJ databases">
        <authorList>
            <consortium name="DOE Joint Genome Institute"/>
            <person name="Kuo A."/>
            <person name="Kohler A."/>
            <person name="Costa M.D."/>
            <person name="Nagy L.G."/>
            <person name="Floudas D."/>
            <person name="Copeland A."/>
            <person name="Barry K.W."/>
            <person name="Cichocki N."/>
            <person name="Veneault-Fourrey C."/>
            <person name="LaButti K."/>
            <person name="Lindquist E.A."/>
            <person name="Lipzen A."/>
            <person name="Lundell T."/>
            <person name="Morin E."/>
            <person name="Murat C."/>
            <person name="Sun H."/>
            <person name="Tunlid A."/>
            <person name="Henrissat B."/>
            <person name="Grigoriev I.V."/>
            <person name="Hibbett D.S."/>
            <person name="Martin F."/>
            <person name="Nordberg H.P."/>
            <person name="Cantor M.N."/>
            <person name="Hua S.X."/>
        </authorList>
    </citation>
    <scope>NUCLEOTIDE SEQUENCE [LARGE SCALE GENOMIC DNA]</scope>
    <source>
        <strain evidence="2 3">Marx 270</strain>
    </source>
</reference>
<dbReference type="Gene3D" id="3.40.50.150">
    <property type="entry name" value="Vaccinia Virus protein VP39"/>
    <property type="match status" value="1"/>
</dbReference>
<dbReference type="AlphaFoldDB" id="A0A0C3PCE2"/>
<dbReference type="HOGENOM" id="CLU_2146897_0_0_1"/>
<dbReference type="SUPFAM" id="SSF53335">
    <property type="entry name" value="S-adenosyl-L-methionine-dependent methyltransferases"/>
    <property type="match status" value="1"/>
</dbReference>
<dbReference type="STRING" id="870435.A0A0C3PCE2"/>